<evidence type="ECO:0000256" key="4">
    <source>
        <dbReference type="ARBA" id="ARBA00022475"/>
    </source>
</evidence>
<evidence type="ECO:0000256" key="1">
    <source>
        <dbReference type="ARBA" id="ARBA00004651"/>
    </source>
</evidence>
<dbReference type="InterPro" id="IPR000515">
    <property type="entry name" value="MetI-like"/>
</dbReference>
<evidence type="ECO:0000256" key="7">
    <source>
        <dbReference type="ARBA" id="ARBA00023136"/>
    </source>
</evidence>
<feature type="transmembrane region" description="Helical" evidence="8">
    <location>
        <begin position="160"/>
        <end position="179"/>
    </location>
</feature>
<dbReference type="Gene3D" id="1.10.3720.10">
    <property type="entry name" value="MetI-like"/>
    <property type="match status" value="1"/>
</dbReference>
<dbReference type="FunFam" id="1.10.3720.10:FF:000002">
    <property type="entry name" value="D-methionine ABC transporter permease MetI"/>
    <property type="match status" value="1"/>
</dbReference>
<keyword evidence="3 8" id="KW-0813">Transport</keyword>
<dbReference type="InterPro" id="IPR035906">
    <property type="entry name" value="MetI-like_sf"/>
</dbReference>
<dbReference type="PATRIC" id="fig|1423779.3.peg.571"/>
<accession>A0A0R1WBT8</accession>
<keyword evidence="4" id="KW-1003">Cell membrane</keyword>
<keyword evidence="5 8" id="KW-0812">Transmembrane</keyword>
<evidence type="ECO:0000313" key="10">
    <source>
        <dbReference type="EMBL" id="KRM15117.1"/>
    </source>
</evidence>
<comment type="caution">
    <text evidence="10">The sequence shown here is derived from an EMBL/GenBank/DDBJ whole genome shotgun (WGS) entry which is preliminary data.</text>
</comment>
<dbReference type="GO" id="GO:0005886">
    <property type="term" value="C:plasma membrane"/>
    <property type="evidence" value="ECO:0007669"/>
    <property type="project" value="UniProtKB-SubCell"/>
</dbReference>
<dbReference type="RefSeq" id="WP_003711462.1">
    <property type="nucleotide sequence ID" value="NZ_AZGE01000016.1"/>
</dbReference>
<evidence type="ECO:0000259" key="9">
    <source>
        <dbReference type="PROSITE" id="PS50928"/>
    </source>
</evidence>
<name>A0A0R1WBT8_9LACO</name>
<dbReference type="SUPFAM" id="SSF161098">
    <property type="entry name" value="MetI-like"/>
    <property type="match status" value="1"/>
</dbReference>
<organism evidence="10 11">
    <name type="scientific">Limosilactobacillus oris DSM 4864</name>
    <dbReference type="NCBI Taxonomy" id="1423779"/>
    <lineage>
        <taxon>Bacteria</taxon>
        <taxon>Bacillati</taxon>
        <taxon>Bacillota</taxon>
        <taxon>Bacilli</taxon>
        <taxon>Lactobacillales</taxon>
        <taxon>Lactobacillaceae</taxon>
        <taxon>Limosilactobacillus</taxon>
    </lineage>
</organism>
<dbReference type="InterPro" id="IPR051322">
    <property type="entry name" value="AA_ABC_Transporter_Permease"/>
</dbReference>
<dbReference type="AlphaFoldDB" id="A0A0R1WBT8"/>
<gene>
    <name evidence="10" type="ORF">FC49_GL000562</name>
</gene>
<feature type="transmembrane region" description="Helical" evidence="8">
    <location>
        <begin position="77"/>
        <end position="107"/>
    </location>
</feature>
<feature type="transmembrane region" description="Helical" evidence="8">
    <location>
        <begin position="26"/>
        <end position="49"/>
    </location>
</feature>
<dbReference type="Pfam" id="PF00528">
    <property type="entry name" value="BPD_transp_1"/>
    <property type="match status" value="1"/>
</dbReference>
<sequence length="225" mass="23681">MQWLASLFPNVVSNQTQFVESIWQTLYMLFASGVLVGIIGLILGVALVVTEPGQVLANAAVYQVLDKIVNVMRSIPFIILLALVTPLTKLLVGTSIGTTAAIVPLVIGCTPFYARQVQGALASVDQGLVEAALAMGLSPVDIIFKVYLKEGAAEIARTSIVTIISLIGLTAMAGAVGAGGLGDIAITLGYNQFENDVTVAATLIILLMVLIIQFFGDLVVKRLTH</sequence>
<dbReference type="PROSITE" id="PS50928">
    <property type="entry name" value="ABC_TM1"/>
    <property type="match status" value="1"/>
</dbReference>
<dbReference type="PANTHER" id="PTHR30450">
    <property type="entry name" value="ABC TRANSPORTER PERMEASE"/>
    <property type="match status" value="1"/>
</dbReference>
<evidence type="ECO:0000256" key="6">
    <source>
        <dbReference type="ARBA" id="ARBA00022989"/>
    </source>
</evidence>
<evidence type="ECO:0000256" key="3">
    <source>
        <dbReference type="ARBA" id="ARBA00022448"/>
    </source>
</evidence>
<keyword evidence="6 8" id="KW-1133">Transmembrane helix</keyword>
<feature type="domain" description="ABC transmembrane type-1" evidence="9">
    <location>
        <begin position="22"/>
        <end position="216"/>
    </location>
</feature>
<dbReference type="GO" id="GO:0048473">
    <property type="term" value="P:D-methionine transmembrane transport"/>
    <property type="evidence" value="ECO:0007669"/>
    <property type="project" value="TreeGrafter"/>
</dbReference>
<keyword evidence="7 8" id="KW-0472">Membrane</keyword>
<dbReference type="CDD" id="cd06261">
    <property type="entry name" value="TM_PBP2"/>
    <property type="match status" value="1"/>
</dbReference>
<comment type="subcellular location">
    <subcellularLocation>
        <location evidence="1 8">Cell membrane</location>
        <topology evidence="1 8">Multi-pass membrane protein</topology>
    </subcellularLocation>
</comment>
<evidence type="ECO:0000313" key="11">
    <source>
        <dbReference type="Proteomes" id="UP000050973"/>
    </source>
</evidence>
<feature type="transmembrane region" description="Helical" evidence="8">
    <location>
        <begin position="199"/>
        <end position="220"/>
    </location>
</feature>
<reference evidence="10 11" key="1">
    <citation type="journal article" date="2015" name="Genome Announc.">
        <title>Expanding the biotechnology potential of lactobacilli through comparative genomics of 213 strains and associated genera.</title>
        <authorList>
            <person name="Sun Z."/>
            <person name="Harris H.M."/>
            <person name="McCann A."/>
            <person name="Guo C."/>
            <person name="Argimon S."/>
            <person name="Zhang W."/>
            <person name="Yang X."/>
            <person name="Jeffery I.B."/>
            <person name="Cooney J.C."/>
            <person name="Kagawa T.F."/>
            <person name="Liu W."/>
            <person name="Song Y."/>
            <person name="Salvetti E."/>
            <person name="Wrobel A."/>
            <person name="Rasinkangas P."/>
            <person name="Parkhill J."/>
            <person name="Rea M.C."/>
            <person name="O'Sullivan O."/>
            <person name="Ritari J."/>
            <person name="Douillard F.P."/>
            <person name="Paul Ross R."/>
            <person name="Yang R."/>
            <person name="Briner A.E."/>
            <person name="Felis G.E."/>
            <person name="de Vos W.M."/>
            <person name="Barrangou R."/>
            <person name="Klaenhammer T.R."/>
            <person name="Caufield P.W."/>
            <person name="Cui Y."/>
            <person name="Zhang H."/>
            <person name="O'Toole P.W."/>
        </authorList>
    </citation>
    <scope>NUCLEOTIDE SEQUENCE [LARGE SCALE GENOMIC DNA]</scope>
    <source>
        <strain evidence="10 11">DSM 4864</strain>
    </source>
</reference>
<proteinExistence type="inferred from homology"/>
<evidence type="ECO:0000256" key="8">
    <source>
        <dbReference type="RuleBase" id="RU363032"/>
    </source>
</evidence>
<dbReference type="EMBL" id="AZGE01000016">
    <property type="protein sequence ID" value="KRM15117.1"/>
    <property type="molecule type" value="Genomic_DNA"/>
</dbReference>
<protein>
    <submittedName>
        <fullName evidence="10">D-methionine transport system permease protein MetI</fullName>
    </submittedName>
</protein>
<comment type="similarity">
    <text evidence="2">Belongs to the binding-protein-dependent transport system permease family. CysTW subfamily.</text>
</comment>
<dbReference type="PANTHER" id="PTHR30450:SF1">
    <property type="entry name" value="D-METHIONINE TRANSPORT SYSTEM PERMEASE PROTEIN METI-RELATED"/>
    <property type="match status" value="1"/>
</dbReference>
<dbReference type="Proteomes" id="UP000050973">
    <property type="component" value="Unassembled WGS sequence"/>
</dbReference>
<evidence type="ECO:0000256" key="2">
    <source>
        <dbReference type="ARBA" id="ARBA00007069"/>
    </source>
</evidence>
<evidence type="ECO:0000256" key="5">
    <source>
        <dbReference type="ARBA" id="ARBA00022692"/>
    </source>
</evidence>